<accession>M0P865</accession>
<feature type="transmembrane region" description="Helical" evidence="1">
    <location>
        <begin position="20"/>
        <end position="51"/>
    </location>
</feature>
<reference evidence="2 3" key="1">
    <citation type="journal article" date="2014" name="PLoS Genet.">
        <title>Phylogenetically driven sequencing of extremely halophilic archaea reveals strategies for static and dynamic osmo-response.</title>
        <authorList>
            <person name="Becker E.A."/>
            <person name="Seitzer P.M."/>
            <person name="Tritt A."/>
            <person name="Larsen D."/>
            <person name="Krusor M."/>
            <person name="Yao A.I."/>
            <person name="Wu D."/>
            <person name="Madern D."/>
            <person name="Eisen J.A."/>
            <person name="Darling A.E."/>
            <person name="Facciotti M.T."/>
        </authorList>
    </citation>
    <scope>NUCLEOTIDE SEQUENCE [LARGE SCALE GENOMIC DNA]</scope>
    <source>
        <strain evidence="2 3">JCM 14978</strain>
    </source>
</reference>
<feature type="transmembrane region" description="Helical" evidence="1">
    <location>
        <begin position="89"/>
        <end position="107"/>
    </location>
</feature>
<feature type="transmembrane region" description="Helical" evidence="1">
    <location>
        <begin position="58"/>
        <end position="83"/>
    </location>
</feature>
<evidence type="ECO:0000313" key="2">
    <source>
        <dbReference type="EMBL" id="EMA64995.1"/>
    </source>
</evidence>
<evidence type="ECO:0000256" key="1">
    <source>
        <dbReference type="SAM" id="Phobius"/>
    </source>
</evidence>
<keyword evidence="3" id="KW-1185">Reference proteome</keyword>
<dbReference type="AlphaFoldDB" id="M0P865"/>
<comment type="caution">
    <text evidence="2">The sequence shown here is derived from an EMBL/GenBank/DDBJ whole genome shotgun (WGS) entry which is preliminary data.</text>
</comment>
<dbReference type="EMBL" id="AOJH01000048">
    <property type="protein sequence ID" value="EMA64995.1"/>
    <property type="molecule type" value="Genomic_DNA"/>
</dbReference>
<organism evidence="2 3">
    <name type="scientific">Halorubrum kocurii JCM 14978</name>
    <dbReference type="NCBI Taxonomy" id="1230456"/>
    <lineage>
        <taxon>Archaea</taxon>
        <taxon>Methanobacteriati</taxon>
        <taxon>Methanobacteriota</taxon>
        <taxon>Stenosarchaea group</taxon>
        <taxon>Halobacteria</taxon>
        <taxon>Halobacteriales</taxon>
        <taxon>Haloferacaceae</taxon>
        <taxon>Halorubrum</taxon>
    </lineage>
</organism>
<dbReference type="RefSeq" id="WP_008848209.1">
    <property type="nucleotide sequence ID" value="NZ_AOJH01000048.1"/>
</dbReference>
<evidence type="ECO:0000313" key="3">
    <source>
        <dbReference type="Proteomes" id="UP000011546"/>
    </source>
</evidence>
<dbReference type="STRING" id="1230456.C468_07397"/>
<protein>
    <submittedName>
        <fullName evidence="2">Uncharacterized protein</fullName>
    </submittedName>
</protein>
<keyword evidence="1" id="KW-1133">Transmembrane helix</keyword>
<name>M0P865_9EURY</name>
<proteinExistence type="predicted"/>
<keyword evidence="1" id="KW-0812">Transmembrane</keyword>
<sequence>MTDLNALLDRIRTDSRPHAAALGVALAVGVALASVHWLGLVAAGAAAALVAPSPRRGVAYALVAGVLALAVFAVSLGPAAALLPEMRPVVYVTVAGALGLPLLGSLARGVV</sequence>
<keyword evidence="1" id="KW-0472">Membrane</keyword>
<dbReference type="Proteomes" id="UP000011546">
    <property type="component" value="Unassembled WGS sequence"/>
</dbReference>
<dbReference type="PATRIC" id="fig|1230456.3.peg.1454"/>
<gene>
    <name evidence="2" type="ORF">C468_07397</name>
</gene>